<protein>
    <submittedName>
        <fullName evidence="1">DUF2877 domain-containing protein</fullName>
    </submittedName>
</protein>
<evidence type="ECO:0000313" key="1">
    <source>
        <dbReference type="EMBL" id="TCJ06332.1"/>
    </source>
</evidence>
<sequence>MLKTQTMYAEEYERNIPLFLIENPIGSVHSLFQNGLNIRMGGRLFFIGTDKNGKLPFGIHLQKDAIQRLLSSIQAPAAVHWDNDSKELIFEDSNIRVNFQKGTPFSNIVPFTKNDRSTQYLDTFIKALAMEGEQTGLDLDIEQFLLEYLRLQKEKYAASANEVYRLMDALSSHDSSEVDRVLRYFLGRGRGLTPSGDDHLVGLLAIHTISGICSPLFLQTIQDILLNESVTTDIGREYLLYALKGEFSSTIVNILNCLAERDRQEEAEKHVLHLLTVGHSSGIDTAFGLLIGLLTMKNWRK</sequence>
<keyword evidence="2" id="KW-1185">Reference proteome</keyword>
<dbReference type="OrthoDB" id="4933449at2"/>
<dbReference type="EMBL" id="SJTH01000001">
    <property type="protein sequence ID" value="TCJ06332.1"/>
    <property type="molecule type" value="Genomic_DNA"/>
</dbReference>
<organism evidence="1 2">
    <name type="scientific">Cytobacillus praedii</name>
    <dbReference type="NCBI Taxonomy" id="1742358"/>
    <lineage>
        <taxon>Bacteria</taxon>
        <taxon>Bacillati</taxon>
        <taxon>Bacillota</taxon>
        <taxon>Bacilli</taxon>
        <taxon>Bacillales</taxon>
        <taxon>Bacillaceae</taxon>
        <taxon>Cytobacillus</taxon>
    </lineage>
</organism>
<dbReference type="InterPro" id="IPR021530">
    <property type="entry name" value="AllH-like"/>
</dbReference>
<dbReference type="Proteomes" id="UP000293846">
    <property type="component" value="Unassembled WGS sequence"/>
</dbReference>
<reference evidence="1 2" key="1">
    <citation type="submission" date="2019-03" db="EMBL/GenBank/DDBJ databases">
        <authorList>
            <person name="Jensen L."/>
            <person name="Storgaard J."/>
            <person name="Sulaj E."/>
            <person name="Schramm A."/>
            <person name="Marshall I.P.G."/>
        </authorList>
    </citation>
    <scope>NUCLEOTIDE SEQUENCE [LARGE SCALE GENOMIC DNA]</scope>
    <source>
        <strain evidence="1 2">2017H2G3</strain>
    </source>
</reference>
<dbReference type="STRING" id="1742358.GCA_001439605_00424"/>
<gene>
    <name evidence="1" type="ORF">E0Y62_00545</name>
</gene>
<evidence type="ECO:0000313" key="2">
    <source>
        <dbReference type="Proteomes" id="UP000293846"/>
    </source>
</evidence>
<comment type="caution">
    <text evidence="1">The sequence shown here is derived from an EMBL/GenBank/DDBJ whole genome shotgun (WGS) entry which is preliminary data.</text>
</comment>
<dbReference type="Pfam" id="PF11392">
    <property type="entry name" value="AllH"/>
    <property type="match status" value="1"/>
</dbReference>
<accession>A0A4R1B4H2</accession>
<proteinExistence type="predicted"/>
<name>A0A4R1B4H2_9BACI</name>
<dbReference type="RefSeq" id="WP_131235678.1">
    <property type="nucleotide sequence ID" value="NZ_SJTH01000001.1"/>
</dbReference>
<dbReference type="AlphaFoldDB" id="A0A4R1B4H2"/>